<evidence type="ECO:0000313" key="2">
    <source>
        <dbReference type="Proteomes" id="UP001186974"/>
    </source>
</evidence>
<name>A0ACC3DZ33_9PEZI</name>
<sequence length="149" mass="17441">MDHQNANIWMMAAFTPLHNIPSVTVVEIQGGVTQLPEHLRIYEESFKSGPTTTDTTDKFESLPQLIKFTLNLVKDDIIYKLAVHLWYARKACSERNVKKFVEHRRKLLLEWTREVKARKEREGEIEEDLAALLAVDKASRARRRGRKRR</sequence>
<gene>
    <name evidence="1" type="ORF">LTS18_002004</name>
</gene>
<dbReference type="EMBL" id="JAWDJW010000060">
    <property type="protein sequence ID" value="KAK3081815.1"/>
    <property type="molecule type" value="Genomic_DNA"/>
</dbReference>
<organism evidence="1 2">
    <name type="scientific">Coniosporium uncinatum</name>
    <dbReference type="NCBI Taxonomy" id="93489"/>
    <lineage>
        <taxon>Eukaryota</taxon>
        <taxon>Fungi</taxon>
        <taxon>Dikarya</taxon>
        <taxon>Ascomycota</taxon>
        <taxon>Pezizomycotina</taxon>
        <taxon>Dothideomycetes</taxon>
        <taxon>Dothideomycetes incertae sedis</taxon>
        <taxon>Coniosporium</taxon>
    </lineage>
</organism>
<dbReference type="Proteomes" id="UP001186974">
    <property type="component" value="Unassembled WGS sequence"/>
</dbReference>
<reference evidence="1" key="1">
    <citation type="submission" date="2024-09" db="EMBL/GenBank/DDBJ databases">
        <title>Black Yeasts Isolated from many extreme environments.</title>
        <authorList>
            <person name="Coleine C."/>
            <person name="Stajich J.E."/>
            <person name="Selbmann L."/>
        </authorList>
    </citation>
    <scope>NUCLEOTIDE SEQUENCE</scope>
    <source>
        <strain evidence="1">CCFEE 5737</strain>
    </source>
</reference>
<comment type="caution">
    <text evidence="1">The sequence shown here is derived from an EMBL/GenBank/DDBJ whole genome shotgun (WGS) entry which is preliminary data.</text>
</comment>
<accession>A0ACC3DZ33</accession>
<evidence type="ECO:0000313" key="1">
    <source>
        <dbReference type="EMBL" id="KAK3081815.1"/>
    </source>
</evidence>
<protein>
    <submittedName>
        <fullName evidence="1">Uncharacterized protein</fullName>
    </submittedName>
</protein>
<proteinExistence type="predicted"/>
<keyword evidence="2" id="KW-1185">Reference proteome</keyword>